<evidence type="ECO:0000256" key="6">
    <source>
        <dbReference type="ARBA" id="ARBA00023134"/>
    </source>
</evidence>
<feature type="domain" description="MannoseP isomerase/GMP-like beta-helix" evidence="9">
    <location>
        <begin position="298"/>
        <end position="344"/>
    </location>
</feature>
<dbReference type="GO" id="GO:0009298">
    <property type="term" value="P:GDP-mannose biosynthetic process"/>
    <property type="evidence" value="ECO:0007669"/>
    <property type="project" value="TreeGrafter"/>
</dbReference>
<dbReference type="SUPFAM" id="SSF159283">
    <property type="entry name" value="Guanosine diphospho-D-mannose pyrophosphorylase/mannose-6-phosphate isomerase linker domain"/>
    <property type="match status" value="1"/>
</dbReference>
<dbReference type="InterPro" id="IPR054566">
    <property type="entry name" value="ManC/GMP-like_b-helix"/>
</dbReference>
<dbReference type="Gene3D" id="3.90.550.10">
    <property type="entry name" value="Spore Coat Polysaccharide Biosynthesis Protein SpsA, Chain A"/>
    <property type="match status" value="1"/>
</dbReference>
<dbReference type="PATRIC" id="fig|1121290.3.peg.1181"/>
<keyword evidence="5" id="KW-0547">Nucleotide-binding</keyword>
<reference evidence="10 11" key="1">
    <citation type="submission" date="2016-06" db="EMBL/GenBank/DDBJ databases">
        <title>Genome sequence of Clostridium acetireducens DSM 10703.</title>
        <authorList>
            <person name="Poehlein A."/>
            <person name="Fluechter S."/>
            <person name="Duerre P."/>
            <person name="Daniel R."/>
        </authorList>
    </citation>
    <scope>NUCLEOTIDE SEQUENCE [LARGE SCALE GENOMIC DNA]</scope>
    <source>
        <strain evidence="10 11">DSM 10703</strain>
    </source>
</reference>
<evidence type="ECO:0000256" key="5">
    <source>
        <dbReference type="ARBA" id="ARBA00022741"/>
    </source>
</evidence>
<name>A0A1E8EYU6_9CLOT</name>
<evidence type="ECO:0000256" key="2">
    <source>
        <dbReference type="ARBA" id="ARBA00012387"/>
    </source>
</evidence>
<dbReference type="AlphaFoldDB" id="A0A1E8EYU6"/>
<dbReference type="InterPro" id="IPR005835">
    <property type="entry name" value="NTP_transferase_dom"/>
</dbReference>
<comment type="catalytic activity">
    <reaction evidence="7">
        <text>alpha-D-mannose 1-phosphate + GTP + H(+) = GDP-alpha-D-mannose + diphosphate</text>
        <dbReference type="Rhea" id="RHEA:15229"/>
        <dbReference type="ChEBI" id="CHEBI:15378"/>
        <dbReference type="ChEBI" id="CHEBI:33019"/>
        <dbReference type="ChEBI" id="CHEBI:37565"/>
        <dbReference type="ChEBI" id="CHEBI:57527"/>
        <dbReference type="ChEBI" id="CHEBI:58409"/>
        <dbReference type="EC" id="2.7.7.13"/>
    </reaction>
</comment>
<dbReference type="SUPFAM" id="SSF53448">
    <property type="entry name" value="Nucleotide-diphospho-sugar transferases"/>
    <property type="match status" value="1"/>
</dbReference>
<keyword evidence="6" id="KW-0342">GTP-binding</keyword>
<dbReference type="CDD" id="cd02509">
    <property type="entry name" value="GDP-M1P_Guanylyltransferase"/>
    <property type="match status" value="1"/>
</dbReference>
<dbReference type="RefSeq" id="WP_070110161.1">
    <property type="nucleotide sequence ID" value="NZ_LZFO01000014.1"/>
</dbReference>
<evidence type="ECO:0000256" key="4">
    <source>
        <dbReference type="ARBA" id="ARBA00022695"/>
    </source>
</evidence>
<proteinExistence type="inferred from homology"/>
<accession>A0A1E8EYU6</accession>
<keyword evidence="3 10" id="KW-0808">Transferase</keyword>
<protein>
    <recommendedName>
        <fullName evidence="2">mannose-1-phosphate guanylyltransferase</fullName>
        <ecNumber evidence="2">2.7.7.13</ecNumber>
    </recommendedName>
</protein>
<dbReference type="Proteomes" id="UP000175744">
    <property type="component" value="Unassembled WGS sequence"/>
</dbReference>
<dbReference type="PANTHER" id="PTHR46390:SF1">
    <property type="entry name" value="MANNOSE-1-PHOSPHATE GUANYLYLTRANSFERASE"/>
    <property type="match status" value="1"/>
</dbReference>
<sequence length="355" mass="41191">MVYVLILAGGRGTRLYPLSRTSNPKQFLKLMNNKSFLRNTVDRIKSIAKKENIYVVTNKDYLEKVYNELPDLSKENIFSEPENKETATCIGLSAAKFLKKDNDAIMVVLPSDHYIENEKVFIDTLKQAIEVAERKRGLITIGVKPTRAETGYGYIEMGERVNGEIATYKVERFLEKPNLEVAKDLLLKGTYLWNSGMFVWRADVYLREMQKYLPKMYKSMMRIYKSLETEEEYQIIKEEYEVISGISVDFGIMQKTRKGYVIKCEFAWDDIGTFESLKRFSKYFRGNNISGKAFMEQSENCSVFGNGRLVIGFGIKDLIIVDSEDVVLIMDKNKDQEIKHLVNKIKNEEEMKKYL</sequence>
<keyword evidence="4 10" id="KW-0548">Nucleotidyltransferase</keyword>
<dbReference type="EMBL" id="LZFO01000014">
    <property type="protein sequence ID" value="OFI06164.1"/>
    <property type="molecule type" value="Genomic_DNA"/>
</dbReference>
<evidence type="ECO:0000313" key="11">
    <source>
        <dbReference type="Proteomes" id="UP000175744"/>
    </source>
</evidence>
<dbReference type="STRING" id="1121290.CLAOCE_11970"/>
<comment type="similarity">
    <text evidence="1">Belongs to the mannose-6-phosphate isomerase type 2 family.</text>
</comment>
<keyword evidence="11" id="KW-1185">Reference proteome</keyword>
<dbReference type="GO" id="GO:0005525">
    <property type="term" value="F:GTP binding"/>
    <property type="evidence" value="ECO:0007669"/>
    <property type="project" value="UniProtKB-KW"/>
</dbReference>
<organism evidence="10 11">
    <name type="scientific">Clostridium acetireducens DSM 10703</name>
    <dbReference type="NCBI Taxonomy" id="1121290"/>
    <lineage>
        <taxon>Bacteria</taxon>
        <taxon>Bacillati</taxon>
        <taxon>Bacillota</taxon>
        <taxon>Clostridia</taxon>
        <taxon>Eubacteriales</taxon>
        <taxon>Clostridiaceae</taxon>
        <taxon>Clostridium</taxon>
    </lineage>
</organism>
<dbReference type="InterPro" id="IPR049577">
    <property type="entry name" value="GMPP_N"/>
</dbReference>
<evidence type="ECO:0000256" key="1">
    <source>
        <dbReference type="ARBA" id="ARBA00006115"/>
    </source>
</evidence>
<dbReference type="Pfam" id="PF00483">
    <property type="entry name" value="NTP_transferase"/>
    <property type="match status" value="1"/>
</dbReference>
<evidence type="ECO:0000313" key="10">
    <source>
        <dbReference type="EMBL" id="OFI06164.1"/>
    </source>
</evidence>
<dbReference type="FunFam" id="3.90.550.10:FF:000046">
    <property type="entry name" value="Mannose-1-phosphate guanylyltransferase (GDP)"/>
    <property type="match status" value="1"/>
</dbReference>
<dbReference type="EC" id="2.7.7.13" evidence="2"/>
<feature type="domain" description="Nucleotidyl transferase" evidence="8">
    <location>
        <begin position="5"/>
        <end position="280"/>
    </location>
</feature>
<dbReference type="PANTHER" id="PTHR46390">
    <property type="entry name" value="MANNOSE-1-PHOSPHATE GUANYLYLTRANSFERASE"/>
    <property type="match status" value="1"/>
</dbReference>
<dbReference type="InterPro" id="IPR029044">
    <property type="entry name" value="Nucleotide-diphossugar_trans"/>
</dbReference>
<evidence type="ECO:0000259" key="9">
    <source>
        <dbReference type="Pfam" id="PF22640"/>
    </source>
</evidence>
<gene>
    <name evidence="10" type="primary">manC1</name>
    <name evidence="10" type="ORF">CLOACE_11970</name>
</gene>
<dbReference type="GO" id="GO:0004475">
    <property type="term" value="F:mannose-1-phosphate guanylyltransferase (GTP) activity"/>
    <property type="evidence" value="ECO:0007669"/>
    <property type="project" value="UniProtKB-EC"/>
</dbReference>
<evidence type="ECO:0000256" key="7">
    <source>
        <dbReference type="ARBA" id="ARBA00047343"/>
    </source>
</evidence>
<dbReference type="InterPro" id="IPR051161">
    <property type="entry name" value="Mannose-6P_isomerase_type2"/>
</dbReference>
<dbReference type="OrthoDB" id="9806359at2"/>
<comment type="caution">
    <text evidence="10">The sequence shown here is derived from an EMBL/GenBank/DDBJ whole genome shotgun (WGS) entry which is preliminary data.</text>
</comment>
<evidence type="ECO:0000259" key="8">
    <source>
        <dbReference type="Pfam" id="PF00483"/>
    </source>
</evidence>
<dbReference type="Pfam" id="PF22640">
    <property type="entry name" value="ManC_GMP_beta-helix"/>
    <property type="match status" value="1"/>
</dbReference>
<evidence type="ECO:0000256" key="3">
    <source>
        <dbReference type="ARBA" id="ARBA00022679"/>
    </source>
</evidence>